<dbReference type="EMBL" id="PXYX01000035">
    <property type="protein sequence ID" value="PSR25146.1"/>
    <property type="molecule type" value="Genomic_DNA"/>
</dbReference>
<organism evidence="2 3">
    <name type="scientific">Sulfobacillus thermosulfidooxidans</name>
    <dbReference type="NCBI Taxonomy" id="28034"/>
    <lineage>
        <taxon>Bacteria</taxon>
        <taxon>Bacillati</taxon>
        <taxon>Bacillota</taxon>
        <taxon>Clostridia</taxon>
        <taxon>Eubacteriales</taxon>
        <taxon>Clostridiales Family XVII. Incertae Sedis</taxon>
        <taxon>Sulfobacillus</taxon>
    </lineage>
</organism>
<evidence type="ECO:0000259" key="1">
    <source>
        <dbReference type="Pfam" id="PF13115"/>
    </source>
</evidence>
<evidence type="ECO:0000313" key="2">
    <source>
        <dbReference type="EMBL" id="PSR25146.1"/>
    </source>
</evidence>
<protein>
    <recommendedName>
        <fullName evidence="1">YtkA-like domain-containing protein</fullName>
    </recommendedName>
</protein>
<comment type="caution">
    <text evidence="2">The sequence shown here is derived from an EMBL/GenBank/DDBJ whole genome shotgun (WGS) entry which is preliminary data.</text>
</comment>
<gene>
    <name evidence="2" type="ORF">C7B47_12990</name>
</gene>
<dbReference type="InterPro" id="IPR032693">
    <property type="entry name" value="YtkA-like_dom"/>
</dbReference>
<sequence length="186" mass="19990">MAFELTIPRHSVNHLPHKLITAIRTTCVITPLPQKGMAGTAVWRNRAKMIWGSFFAALLSMSITGCGQTSTASATSIGKETAVIAPSGVKMTLTYQPSPPVALKPFYAKVNLVTASGQPLSQAKVVMHLTMTDMDMPPQTMTLKNDGSGHYSGQSVFLMAGPWKVTTDIMSQGKTMKESFTVNVSN</sequence>
<dbReference type="Pfam" id="PF13115">
    <property type="entry name" value="YtkA"/>
    <property type="match status" value="1"/>
</dbReference>
<accession>A0A2T2WSC8</accession>
<reference evidence="2 3" key="1">
    <citation type="journal article" date="2014" name="BMC Genomics">
        <title>Comparison of environmental and isolate Sulfobacillus genomes reveals diverse carbon, sulfur, nitrogen, and hydrogen metabolisms.</title>
        <authorList>
            <person name="Justice N.B."/>
            <person name="Norman A."/>
            <person name="Brown C.T."/>
            <person name="Singh A."/>
            <person name="Thomas B.C."/>
            <person name="Banfield J.F."/>
        </authorList>
    </citation>
    <scope>NUCLEOTIDE SEQUENCE [LARGE SCALE GENOMIC DNA]</scope>
    <source>
        <strain evidence="2">AMDSBA5</strain>
    </source>
</reference>
<proteinExistence type="predicted"/>
<dbReference type="Proteomes" id="UP000242705">
    <property type="component" value="Unassembled WGS sequence"/>
</dbReference>
<name>A0A2T2WSC8_SULTH</name>
<dbReference type="AlphaFoldDB" id="A0A2T2WSC8"/>
<feature type="domain" description="YtkA-like" evidence="1">
    <location>
        <begin position="87"/>
        <end position="167"/>
    </location>
</feature>
<evidence type="ECO:0000313" key="3">
    <source>
        <dbReference type="Proteomes" id="UP000242705"/>
    </source>
</evidence>